<evidence type="ECO:0000256" key="12">
    <source>
        <dbReference type="SAM" id="MobiDB-lite"/>
    </source>
</evidence>
<feature type="compositionally biased region" description="Polar residues" evidence="12">
    <location>
        <begin position="52"/>
        <end position="73"/>
    </location>
</feature>
<feature type="transmembrane region" description="Helical" evidence="11">
    <location>
        <begin position="142"/>
        <end position="164"/>
    </location>
</feature>
<organism evidence="14 15">
    <name type="scientific">Chytriomyces confervae</name>
    <dbReference type="NCBI Taxonomy" id="246404"/>
    <lineage>
        <taxon>Eukaryota</taxon>
        <taxon>Fungi</taxon>
        <taxon>Fungi incertae sedis</taxon>
        <taxon>Chytridiomycota</taxon>
        <taxon>Chytridiomycota incertae sedis</taxon>
        <taxon>Chytridiomycetes</taxon>
        <taxon>Chytridiales</taxon>
        <taxon>Chytriomycetaceae</taxon>
        <taxon>Chytriomyces</taxon>
    </lineage>
</organism>
<feature type="compositionally biased region" description="Basic residues" evidence="12">
    <location>
        <begin position="78"/>
        <end position="87"/>
    </location>
</feature>
<evidence type="ECO:0000256" key="4">
    <source>
        <dbReference type="ARBA" id="ARBA00022771"/>
    </source>
</evidence>
<dbReference type="InterPro" id="IPR001108">
    <property type="entry name" value="Peptidase_A22A"/>
</dbReference>
<keyword evidence="7 11" id="KW-0914">Notch signaling pathway</keyword>
<dbReference type="GO" id="GO:0016485">
    <property type="term" value="P:protein processing"/>
    <property type="evidence" value="ECO:0007669"/>
    <property type="project" value="InterPro"/>
</dbReference>
<dbReference type="EC" id="3.4.23.-" evidence="11"/>
<dbReference type="OrthoDB" id="432970at2759"/>
<keyword evidence="15" id="KW-1185">Reference proteome</keyword>
<dbReference type="PANTHER" id="PTHR10202">
    <property type="entry name" value="PRESENILIN"/>
    <property type="match status" value="1"/>
</dbReference>
<dbReference type="GO" id="GO:0008270">
    <property type="term" value="F:zinc ion binding"/>
    <property type="evidence" value="ECO:0007669"/>
    <property type="project" value="UniProtKB-KW"/>
</dbReference>
<evidence type="ECO:0000313" key="14">
    <source>
        <dbReference type="EMBL" id="TPX64050.1"/>
    </source>
</evidence>
<dbReference type="PRINTS" id="PR01072">
    <property type="entry name" value="PRESENILIN"/>
</dbReference>
<dbReference type="Gene3D" id="1.10.472.100">
    <property type="entry name" value="Presenilin"/>
    <property type="match status" value="1"/>
</dbReference>
<dbReference type="Proteomes" id="UP000320333">
    <property type="component" value="Unassembled WGS sequence"/>
</dbReference>
<feature type="region of interest" description="Disordered" evidence="12">
    <location>
        <begin position="52"/>
        <end position="88"/>
    </location>
</feature>
<name>A0A507ELD9_9FUNG</name>
<proteinExistence type="inferred from homology"/>
<dbReference type="AlphaFoldDB" id="A0A507ELD9"/>
<evidence type="ECO:0000256" key="6">
    <source>
        <dbReference type="ARBA" id="ARBA00022833"/>
    </source>
</evidence>
<gene>
    <name evidence="14" type="ORF">CcCBS67573_g08508</name>
</gene>
<dbReference type="Pfam" id="PF01080">
    <property type="entry name" value="Presenilin"/>
    <property type="match status" value="1"/>
</dbReference>
<feature type="transmembrane region" description="Helical" evidence="11">
    <location>
        <begin position="235"/>
        <end position="255"/>
    </location>
</feature>
<reference evidence="14 15" key="1">
    <citation type="journal article" date="2019" name="Sci. Rep.">
        <title>Comparative genomics of chytrid fungi reveal insights into the obligate biotrophic and pathogenic lifestyle of Synchytrium endobioticum.</title>
        <authorList>
            <person name="van de Vossenberg B.T.L.H."/>
            <person name="Warris S."/>
            <person name="Nguyen H.D.T."/>
            <person name="van Gent-Pelzer M.P.E."/>
            <person name="Joly D.L."/>
            <person name="van de Geest H.C."/>
            <person name="Bonants P.J.M."/>
            <person name="Smith D.S."/>
            <person name="Levesque C.A."/>
            <person name="van der Lee T.A.J."/>
        </authorList>
    </citation>
    <scope>NUCLEOTIDE SEQUENCE [LARGE SCALE GENOMIC DNA]</scope>
    <source>
        <strain evidence="14 15">CBS 675.73</strain>
    </source>
</reference>
<comment type="function">
    <text evidence="11">Probable subunit of the gamma-secretase complex, an endoprotease complex that catalyzes the intramembrane cleavage of integral membrane proteins such as Notch receptors.</text>
</comment>
<keyword evidence="5 11" id="KW-0256">Endoplasmic reticulum</keyword>
<dbReference type="EMBL" id="QEAP01000567">
    <property type="protein sequence ID" value="TPX64050.1"/>
    <property type="molecule type" value="Genomic_DNA"/>
</dbReference>
<evidence type="ECO:0000313" key="15">
    <source>
        <dbReference type="Proteomes" id="UP000320333"/>
    </source>
</evidence>
<evidence type="ECO:0000256" key="2">
    <source>
        <dbReference type="ARBA" id="ARBA00022692"/>
    </source>
</evidence>
<dbReference type="GO" id="GO:0000139">
    <property type="term" value="C:Golgi membrane"/>
    <property type="evidence" value="ECO:0007669"/>
    <property type="project" value="UniProtKB-SubCell"/>
</dbReference>
<feature type="transmembrane region" description="Helical" evidence="11">
    <location>
        <begin position="176"/>
        <end position="194"/>
    </location>
</feature>
<dbReference type="Gene3D" id="6.10.140.2220">
    <property type="match status" value="1"/>
</dbReference>
<evidence type="ECO:0000256" key="1">
    <source>
        <dbReference type="ARBA" id="ARBA00008604"/>
    </source>
</evidence>
<feature type="region of interest" description="Disordered" evidence="12">
    <location>
        <begin position="396"/>
        <end position="420"/>
    </location>
</feature>
<dbReference type="InterPro" id="IPR006639">
    <property type="entry name" value="Preselin/SPP"/>
</dbReference>
<keyword evidence="9 11" id="KW-0333">Golgi apparatus</keyword>
<evidence type="ECO:0000256" key="9">
    <source>
        <dbReference type="ARBA" id="ARBA00023034"/>
    </source>
</evidence>
<evidence type="ECO:0000259" key="13">
    <source>
        <dbReference type="Pfam" id="PF01753"/>
    </source>
</evidence>
<keyword evidence="10 11" id="KW-0472">Membrane</keyword>
<dbReference type="GO" id="GO:0042500">
    <property type="term" value="F:aspartic endopeptidase activity, intramembrane cleaving"/>
    <property type="evidence" value="ECO:0007669"/>
    <property type="project" value="InterPro"/>
</dbReference>
<dbReference type="GO" id="GO:0070765">
    <property type="term" value="C:gamma-secretase complex"/>
    <property type="evidence" value="ECO:0007669"/>
    <property type="project" value="TreeGrafter"/>
</dbReference>
<keyword evidence="11" id="KW-0645">Protease</keyword>
<feature type="transmembrane region" description="Helical" evidence="11">
    <location>
        <begin position="110"/>
        <end position="130"/>
    </location>
</feature>
<feature type="transmembrane region" description="Helical" evidence="11">
    <location>
        <begin position="201"/>
        <end position="229"/>
    </location>
</feature>
<evidence type="ECO:0000256" key="3">
    <source>
        <dbReference type="ARBA" id="ARBA00022723"/>
    </source>
</evidence>
<comment type="subunit">
    <text evidence="11">Homodimer.</text>
</comment>
<dbReference type="PANTHER" id="PTHR10202:SF13">
    <property type="entry name" value="PRESENILIN HOMOLOG"/>
    <property type="match status" value="1"/>
</dbReference>
<sequence length="558" mass="59359">MGDTNVELQPMRKCSAPDCEQSAQYKCSLCTDGSAVYCSRECQLRHWTTHASTHQSPTPAPQSNPVADSNNAAQAAKPPKRSKKVRKGTLALSSLDEETIAELKYFLVQIYSIVKPVVVCITLSILCMRLTNPQGQYFDKGIGSITPSIFAGGIASAAGGGRAIAEGSQGSDATSALIIISQIVVATFIILALFHYNCMKVLYGFFGLIVLSLLGFFGFLITTSLLYIYAVPLDWISFMFFLWNFAAVGLVSVFWKGPLWLQQGYMVLMSVLMAWSLSTLSAVTSWILLALLAVWDLIAVLCPYGPLRLLIESSQKNDRAIPALLYTAGPTAMMATPPSKPVESSESISAPAATAATMNQPPTPMYIEGTSEFLQSTSNEGGSSLFNGASIQNSEALLNPNDGDGNKPSSTSQADPLVQAGPSTAGPVGAAVAADSSEDDDDGLQSGMKLGLGDFVFYSVLASRAALLDWISAANVVVAVVTGLNFTIFLLVLFRKALPALPISIVFGLLFYFVSYLTLVPLVNTVLNIPPRLNWMPVDGPGSALWAGANGGAGMVYF</sequence>
<protein>
    <recommendedName>
        <fullName evidence="11">Presenilin</fullName>
        <ecNumber evidence="11">3.4.23.-</ecNumber>
    </recommendedName>
</protein>
<comment type="similarity">
    <text evidence="1 11">Belongs to the peptidase A22A family.</text>
</comment>
<dbReference type="InterPro" id="IPR042524">
    <property type="entry name" value="Presenilin_C"/>
</dbReference>
<dbReference type="GO" id="GO:0005789">
    <property type="term" value="C:endoplasmic reticulum membrane"/>
    <property type="evidence" value="ECO:0007669"/>
    <property type="project" value="UniProtKB-SubCell"/>
</dbReference>
<feature type="transmembrane region" description="Helical" evidence="11">
    <location>
        <begin position="500"/>
        <end position="527"/>
    </location>
</feature>
<feature type="region of interest" description="Disordered" evidence="12">
    <location>
        <begin position="335"/>
        <end position="367"/>
    </location>
</feature>
<dbReference type="SMART" id="SM00730">
    <property type="entry name" value="PSN"/>
    <property type="match status" value="1"/>
</dbReference>
<keyword evidence="8 11" id="KW-1133">Transmembrane helix</keyword>
<dbReference type="SUPFAM" id="SSF144232">
    <property type="entry name" value="HIT/MYND zinc finger-like"/>
    <property type="match status" value="1"/>
</dbReference>
<dbReference type="Pfam" id="PF01753">
    <property type="entry name" value="zf-MYND"/>
    <property type="match status" value="1"/>
</dbReference>
<comment type="domain">
    <text evidence="11">The PAL motif is required for normal active site conformation.</text>
</comment>
<comment type="subcellular location">
    <subcellularLocation>
        <location evidence="11">Endoplasmic reticulum membrane</location>
        <topology evidence="11">Multi-pass membrane protein</topology>
    </subcellularLocation>
    <subcellularLocation>
        <location evidence="11">Golgi apparatus membrane</location>
        <topology evidence="11">Multi-pass membrane protein</topology>
    </subcellularLocation>
</comment>
<keyword evidence="6" id="KW-0862">Zinc</keyword>
<feature type="domain" description="MYND-type" evidence="13">
    <location>
        <begin position="15"/>
        <end position="52"/>
    </location>
</feature>
<keyword evidence="3" id="KW-0479">Metal-binding</keyword>
<dbReference type="InterPro" id="IPR002893">
    <property type="entry name" value="Znf_MYND"/>
</dbReference>
<evidence type="ECO:0000256" key="10">
    <source>
        <dbReference type="ARBA" id="ARBA00023136"/>
    </source>
</evidence>
<accession>A0A507ELD9</accession>
<comment type="caution">
    <text evidence="14">The sequence shown here is derived from an EMBL/GenBank/DDBJ whole genome shotgun (WGS) entry which is preliminary data.</text>
</comment>
<evidence type="ECO:0000256" key="5">
    <source>
        <dbReference type="ARBA" id="ARBA00022824"/>
    </source>
</evidence>
<evidence type="ECO:0000256" key="11">
    <source>
        <dbReference type="RuleBase" id="RU361148"/>
    </source>
</evidence>
<keyword evidence="2 11" id="KW-0812">Transmembrane</keyword>
<evidence type="ECO:0000256" key="8">
    <source>
        <dbReference type="ARBA" id="ARBA00022989"/>
    </source>
</evidence>
<feature type="transmembrane region" description="Helical" evidence="11">
    <location>
        <begin position="473"/>
        <end position="494"/>
    </location>
</feature>
<keyword evidence="11" id="KW-0378">Hydrolase</keyword>
<dbReference type="GO" id="GO:0006509">
    <property type="term" value="P:membrane protein ectodomain proteolysis"/>
    <property type="evidence" value="ECO:0007669"/>
    <property type="project" value="TreeGrafter"/>
</dbReference>
<keyword evidence="4" id="KW-0863">Zinc-finger</keyword>
<feature type="transmembrane region" description="Helical" evidence="11">
    <location>
        <begin position="267"/>
        <end position="287"/>
    </location>
</feature>
<evidence type="ECO:0000256" key="7">
    <source>
        <dbReference type="ARBA" id="ARBA00022976"/>
    </source>
</evidence>
<dbReference type="STRING" id="246404.A0A507ELD9"/>